<reference evidence="3" key="1">
    <citation type="journal article" date="2023" name="G3 (Bethesda)">
        <title>A reference genome for the long-term kleptoplast-retaining sea slug Elysia crispata morphotype clarki.</title>
        <authorList>
            <person name="Eastman K.E."/>
            <person name="Pendleton A.L."/>
            <person name="Shaikh M.A."/>
            <person name="Suttiyut T."/>
            <person name="Ogas R."/>
            <person name="Tomko P."/>
            <person name="Gavelis G."/>
            <person name="Widhalm J.R."/>
            <person name="Wisecaver J.H."/>
        </authorList>
    </citation>
    <scope>NUCLEOTIDE SEQUENCE</scope>
    <source>
        <strain evidence="3">ECLA1</strain>
    </source>
</reference>
<feature type="compositionally biased region" description="Basic and acidic residues" evidence="1">
    <location>
        <begin position="167"/>
        <end position="176"/>
    </location>
</feature>
<feature type="signal peptide" evidence="2">
    <location>
        <begin position="1"/>
        <end position="21"/>
    </location>
</feature>
<name>A0AAE1DE39_9GAST</name>
<protein>
    <submittedName>
        <fullName evidence="3">Uncharacterized protein</fullName>
    </submittedName>
</protein>
<organism evidence="3 4">
    <name type="scientific">Elysia crispata</name>
    <name type="common">lettuce slug</name>
    <dbReference type="NCBI Taxonomy" id="231223"/>
    <lineage>
        <taxon>Eukaryota</taxon>
        <taxon>Metazoa</taxon>
        <taxon>Spiralia</taxon>
        <taxon>Lophotrochozoa</taxon>
        <taxon>Mollusca</taxon>
        <taxon>Gastropoda</taxon>
        <taxon>Heterobranchia</taxon>
        <taxon>Euthyneura</taxon>
        <taxon>Panpulmonata</taxon>
        <taxon>Sacoglossa</taxon>
        <taxon>Placobranchoidea</taxon>
        <taxon>Plakobranchidae</taxon>
        <taxon>Elysia</taxon>
    </lineage>
</organism>
<feature type="region of interest" description="Disordered" evidence="1">
    <location>
        <begin position="53"/>
        <end position="109"/>
    </location>
</feature>
<dbReference type="AlphaFoldDB" id="A0AAE1DE39"/>
<sequence>MLLTATILTVFAISYLSYLFGRPIVNEDKDTEKGEEENKEAEVISKQNQGQINEIGTQTNKSNKEIVKDTSKQQSLLTQEIPVPPDGEQTPLASAGDTQQEKSPCGEYGTRSQIKVDEICKSVTVVGQKSSTSAQKLKTDGKKGQDTPSIIFQRPTRETSPMRAKPKKADPCDKSRCPSSSPISGRNFSYGYTFANQPACDPFCPRLY</sequence>
<keyword evidence="4" id="KW-1185">Reference proteome</keyword>
<feature type="region of interest" description="Disordered" evidence="1">
    <location>
        <begin position="131"/>
        <end position="181"/>
    </location>
</feature>
<evidence type="ECO:0000256" key="1">
    <source>
        <dbReference type="SAM" id="MobiDB-lite"/>
    </source>
</evidence>
<evidence type="ECO:0000256" key="2">
    <source>
        <dbReference type="SAM" id="SignalP"/>
    </source>
</evidence>
<feature type="chain" id="PRO_5041956988" evidence="2">
    <location>
        <begin position="22"/>
        <end position="208"/>
    </location>
</feature>
<comment type="caution">
    <text evidence="3">The sequence shown here is derived from an EMBL/GenBank/DDBJ whole genome shotgun (WGS) entry which is preliminary data.</text>
</comment>
<keyword evidence="2" id="KW-0732">Signal</keyword>
<feature type="compositionally biased region" description="Basic and acidic residues" evidence="1">
    <location>
        <begin position="62"/>
        <end position="71"/>
    </location>
</feature>
<proteinExistence type="predicted"/>
<evidence type="ECO:0000313" key="3">
    <source>
        <dbReference type="EMBL" id="KAK3767191.1"/>
    </source>
</evidence>
<accession>A0AAE1DE39</accession>
<evidence type="ECO:0000313" key="4">
    <source>
        <dbReference type="Proteomes" id="UP001283361"/>
    </source>
</evidence>
<gene>
    <name evidence="3" type="ORF">RRG08_018061</name>
</gene>
<dbReference type="EMBL" id="JAWDGP010004170">
    <property type="protein sequence ID" value="KAK3767191.1"/>
    <property type="molecule type" value="Genomic_DNA"/>
</dbReference>
<dbReference type="Proteomes" id="UP001283361">
    <property type="component" value="Unassembled WGS sequence"/>
</dbReference>